<accession>A0A1A3NK69</accession>
<name>A0A1A3NK69_MYCAS</name>
<dbReference type="Proteomes" id="UP000093819">
    <property type="component" value="Unassembled WGS sequence"/>
</dbReference>
<reference evidence="1 2" key="1">
    <citation type="submission" date="2016-06" db="EMBL/GenBank/DDBJ databases">
        <authorList>
            <person name="Kjaerup R.B."/>
            <person name="Dalgaard T.S."/>
            <person name="Juul-Madsen H.R."/>
        </authorList>
    </citation>
    <scope>NUCLEOTIDE SEQUENCE [LARGE SCALE GENOMIC DNA]</scope>
    <source>
        <strain evidence="1 2">1245335.1</strain>
    </source>
</reference>
<comment type="caution">
    <text evidence="1">The sequence shown here is derived from an EMBL/GenBank/DDBJ whole genome shotgun (WGS) entry which is preliminary data.</text>
</comment>
<evidence type="ECO:0008006" key="3">
    <source>
        <dbReference type="Google" id="ProtNLM"/>
    </source>
</evidence>
<dbReference type="RefSeq" id="WP_065035860.1">
    <property type="nucleotide sequence ID" value="NZ_LZLR01000110.1"/>
</dbReference>
<evidence type="ECO:0000313" key="1">
    <source>
        <dbReference type="EMBL" id="OBK21449.1"/>
    </source>
</evidence>
<dbReference type="OrthoDB" id="4731035at2"/>
<protein>
    <recommendedName>
        <fullName evidence="3">DUF3303 domain-containing protein</fullName>
    </recommendedName>
</protein>
<evidence type="ECO:0000313" key="2">
    <source>
        <dbReference type="Proteomes" id="UP000093819"/>
    </source>
</evidence>
<dbReference type="AlphaFoldDB" id="A0A1A3NK69"/>
<proteinExistence type="predicted"/>
<sequence>MTKSAQALVCFLVEWYQGGPIGLSADDAAVHLLRAASASERLGEPVDLVLVLTMPADSTLFAVFTSADVEAVIHACQRAGWPADRITADVQPWLPAGNPCDGAAVR</sequence>
<gene>
    <name evidence="1" type="ORF">A5635_23410</name>
</gene>
<organism evidence="1 2">
    <name type="scientific">Mycobacterium asiaticum</name>
    <dbReference type="NCBI Taxonomy" id="1790"/>
    <lineage>
        <taxon>Bacteria</taxon>
        <taxon>Bacillati</taxon>
        <taxon>Actinomycetota</taxon>
        <taxon>Actinomycetes</taxon>
        <taxon>Mycobacteriales</taxon>
        <taxon>Mycobacteriaceae</taxon>
        <taxon>Mycobacterium</taxon>
    </lineage>
</organism>
<dbReference type="EMBL" id="LZLR01000110">
    <property type="protein sequence ID" value="OBK21449.1"/>
    <property type="molecule type" value="Genomic_DNA"/>
</dbReference>